<keyword evidence="5 10" id="KW-0472">Membrane</keyword>
<evidence type="ECO:0000256" key="10">
    <source>
        <dbReference type="HAMAP-Rule" id="MF_00454"/>
    </source>
</evidence>
<keyword evidence="4 10" id="KW-1133">Transmembrane helix</keyword>
<name>A0ABX1RJ48_9PSEU</name>
<gene>
    <name evidence="10 11" type="primary">crcB</name>
    <name evidence="10" type="synonym">fluC</name>
    <name evidence="11" type="ORF">HF577_25490</name>
</gene>
<protein>
    <recommendedName>
        <fullName evidence="10">Fluoride-specific ion channel FluC</fullName>
    </recommendedName>
</protein>
<comment type="activity regulation">
    <text evidence="10">Na(+) is not transported, but it plays an essential structural role and its presence is essential for fluoride channel function.</text>
</comment>
<evidence type="ECO:0000256" key="5">
    <source>
        <dbReference type="ARBA" id="ARBA00023136"/>
    </source>
</evidence>
<evidence type="ECO:0000256" key="7">
    <source>
        <dbReference type="ARBA" id="ARBA00035120"/>
    </source>
</evidence>
<feature type="transmembrane region" description="Helical" evidence="10">
    <location>
        <begin position="32"/>
        <end position="51"/>
    </location>
</feature>
<evidence type="ECO:0000256" key="1">
    <source>
        <dbReference type="ARBA" id="ARBA00004651"/>
    </source>
</evidence>
<accession>A0ABX1RJ48</accession>
<keyword evidence="3 10" id="KW-0812">Transmembrane</keyword>
<evidence type="ECO:0000256" key="2">
    <source>
        <dbReference type="ARBA" id="ARBA00022475"/>
    </source>
</evidence>
<dbReference type="HAMAP" id="MF_00454">
    <property type="entry name" value="FluC"/>
    <property type="match status" value="1"/>
</dbReference>
<evidence type="ECO:0000313" key="11">
    <source>
        <dbReference type="EMBL" id="NMH80427.1"/>
    </source>
</evidence>
<dbReference type="InterPro" id="IPR003691">
    <property type="entry name" value="FluC"/>
</dbReference>
<comment type="caution">
    <text evidence="11">The sequence shown here is derived from an EMBL/GenBank/DDBJ whole genome shotgun (WGS) entry which is preliminary data.</text>
</comment>
<dbReference type="RefSeq" id="WP_169398479.1">
    <property type="nucleotide sequence ID" value="NZ_BAAAJH010000005.1"/>
</dbReference>
<dbReference type="EMBL" id="JAAXKY010000101">
    <property type="protein sequence ID" value="NMH80427.1"/>
    <property type="molecule type" value="Genomic_DNA"/>
</dbReference>
<evidence type="ECO:0000256" key="9">
    <source>
        <dbReference type="ARBA" id="ARBA00049940"/>
    </source>
</evidence>
<evidence type="ECO:0000313" key="12">
    <source>
        <dbReference type="Proteomes" id="UP001296706"/>
    </source>
</evidence>
<dbReference type="PANTHER" id="PTHR28259:SF1">
    <property type="entry name" value="FLUORIDE EXPORT PROTEIN 1-RELATED"/>
    <property type="match status" value="1"/>
</dbReference>
<comment type="similarity">
    <text evidence="7 10">Belongs to the fluoride channel Fluc/FEX (TC 1.A.43) family.</text>
</comment>
<evidence type="ECO:0000256" key="8">
    <source>
        <dbReference type="ARBA" id="ARBA00035585"/>
    </source>
</evidence>
<feature type="binding site" evidence="10">
    <location>
        <position position="72"/>
    </location>
    <ligand>
        <name>Na(+)</name>
        <dbReference type="ChEBI" id="CHEBI:29101"/>
        <note>structural</note>
    </ligand>
</feature>
<feature type="transmembrane region" description="Helical" evidence="10">
    <location>
        <begin position="97"/>
        <end position="118"/>
    </location>
</feature>
<evidence type="ECO:0000256" key="6">
    <source>
        <dbReference type="ARBA" id="ARBA00023303"/>
    </source>
</evidence>
<keyword evidence="10" id="KW-0813">Transport</keyword>
<feature type="binding site" evidence="10">
    <location>
        <position position="69"/>
    </location>
    <ligand>
        <name>Na(+)</name>
        <dbReference type="ChEBI" id="CHEBI:29101"/>
        <note>structural</note>
    </ligand>
</feature>
<organism evidence="11 12">
    <name type="scientific">Pseudonocardia xinjiangensis</name>
    <dbReference type="NCBI Taxonomy" id="75289"/>
    <lineage>
        <taxon>Bacteria</taxon>
        <taxon>Bacillati</taxon>
        <taxon>Actinomycetota</taxon>
        <taxon>Actinomycetes</taxon>
        <taxon>Pseudonocardiales</taxon>
        <taxon>Pseudonocardiaceae</taxon>
        <taxon>Pseudonocardia</taxon>
    </lineage>
</organism>
<comment type="subcellular location">
    <subcellularLocation>
        <location evidence="1 10">Cell membrane</location>
        <topology evidence="1 10">Multi-pass membrane protein</topology>
    </subcellularLocation>
</comment>
<keyword evidence="6 10" id="KW-0407">Ion channel</keyword>
<feature type="transmembrane region" description="Helical" evidence="10">
    <location>
        <begin position="58"/>
        <end position="77"/>
    </location>
</feature>
<sequence length="119" mass="11820">MTALLVVLGAAVGAPLRYLTDRVLRLRYGATLPWGTFIVNVVGSALLGLVVGAAASPAVTALVGTGFCGALTTYSTFGAETVELAERGRGRYAALNAIGSVLAGLAAAWLGLAVGTAVG</sequence>
<dbReference type="PANTHER" id="PTHR28259">
    <property type="entry name" value="FLUORIDE EXPORT PROTEIN 1-RELATED"/>
    <property type="match status" value="1"/>
</dbReference>
<evidence type="ECO:0000256" key="3">
    <source>
        <dbReference type="ARBA" id="ARBA00022692"/>
    </source>
</evidence>
<keyword evidence="10" id="KW-0915">Sodium</keyword>
<evidence type="ECO:0000256" key="4">
    <source>
        <dbReference type="ARBA" id="ARBA00022989"/>
    </source>
</evidence>
<comment type="function">
    <text evidence="9 10">Fluoride-specific ion channel. Important for reducing fluoride concentration in the cell, thus reducing its toxicity.</text>
</comment>
<keyword evidence="10" id="KW-0479">Metal-binding</keyword>
<dbReference type="Proteomes" id="UP001296706">
    <property type="component" value="Unassembled WGS sequence"/>
</dbReference>
<dbReference type="NCBIfam" id="TIGR00494">
    <property type="entry name" value="crcB"/>
    <property type="match status" value="1"/>
</dbReference>
<reference evidence="11 12" key="1">
    <citation type="submission" date="2020-04" db="EMBL/GenBank/DDBJ databases">
        <authorList>
            <person name="Klaysubun C."/>
            <person name="Duangmal K."/>
            <person name="Lipun K."/>
        </authorList>
    </citation>
    <scope>NUCLEOTIDE SEQUENCE [LARGE SCALE GENOMIC DNA]</scope>
    <source>
        <strain evidence="11 12">JCM 11839</strain>
    </source>
</reference>
<keyword evidence="12" id="KW-1185">Reference proteome</keyword>
<comment type="catalytic activity">
    <reaction evidence="8">
        <text>fluoride(in) = fluoride(out)</text>
        <dbReference type="Rhea" id="RHEA:76159"/>
        <dbReference type="ChEBI" id="CHEBI:17051"/>
    </reaction>
    <physiologicalReaction direction="left-to-right" evidence="8">
        <dbReference type="Rhea" id="RHEA:76160"/>
    </physiologicalReaction>
</comment>
<proteinExistence type="inferred from homology"/>
<keyword evidence="10" id="KW-0406">Ion transport</keyword>
<dbReference type="Pfam" id="PF02537">
    <property type="entry name" value="CRCB"/>
    <property type="match status" value="1"/>
</dbReference>
<keyword evidence="2 10" id="KW-1003">Cell membrane</keyword>